<name>K0S3U4_THAOC</name>
<dbReference type="Proteomes" id="UP000266841">
    <property type="component" value="Unassembled WGS sequence"/>
</dbReference>
<reference evidence="2 3" key="1">
    <citation type="journal article" date="2012" name="Genome Biol.">
        <title>Genome and low-iron response of an oceanic diatom adapted to chronic iron limitation.</title>
        <authorList>
            <person name="Lommer M."/>
            <person name="Specht M."/>
            <person name="Roy A.S."/>
            <person name="Kraemer L."/>
            <person name="Andreson R."/>
            <person name="Gutowska M.A."/>
            <person name="Wolf J."/>
            <person name="Bergner S.V."/>
            <person name="Schilhabel M.B."/>
            <person name="Klostermeier U.C."/>
            <person name="Beiko R.G."/>
            <person name="Rosenstiel P."/>
            <person name="Hippler M."/>
            <person name="Laroche J."/>
        </authorList>
    </citation>
    <scope>NUCLEOTIDE SEQUENCE [LARGE SCALE GENOMIC DNA]</scope>
    <source>
        <strain evidence="2 3">CCMP1005</strain>
    </source>
</reference>
<organism evidence="2 3">
    <name type="scientific">Thalassiosira oceanica</name>
    <name type="common">Marine diatom</name>
    <dbReference type="NCBI Taxonomy" id="159749"/>
    <lineage>
        <taxon>Eukaryota</taxon>
        <taxon>Sar</taxon>
        <taxon>Stramenopiles</taxon>
        <taxon>Ochrophyta</taxon>
        <taxon>Bacillariophyta</taxon>
        <taxon>Coscinodiscophyceae</taxon>
        <taxon>Thalassiosirophycidae</taxon>
        <taxon>Thalassiosirales</taxon>
        <taxon>Thalassiosiraceae</taxon>
        <taxon>Thalassiosira</taxon>
    </lineage>
</organism>
<evidence type="ECO:0000313" key="3">
    <source>
        <dbReference type="Proteomes" id="UP000266841"/>
    </source>
</evidence>
<accession>K0S3U4</accession>
<protein>
    <submittedName>
        <fullName evidence="2">Uncharacterized protein</fullName>
    </submittedName>
</protein>
<dbReference type="EMBL" id="AGNL01022744">
    <property type="protein sequence ID" value="EJK59529.1"/>
    <property type="molecule type" value="Genomic_DNA"/>
</dbReference>
<dbReference type="AlphaFoldDB" id="K0S3U4"/>
<comment type="caution">
    <text evidence="2">The sequence shown here is derived from an EMBL/GenBank/DDBJ whole genome shotgun (WGS) entry which is preliminary data.</text>
</comment>
<keyword evidence="3" id="KW-1185">Reference proteome</keyword>
<feature type="region of interest" description="Disordered" evidence="1">
    <location>
        <begin position="158"/>
        <end position="194"/>
    </location>
</feature>
<evidence type="ECO:0000256" key="1">
    <source>
        <dbReference type="SAM" id="MobiDB-lite"/>
    </source>
</evidence>
<gene>
    <name evidence="2" type="ORF">THAOC_20239</name>
</gene>
<sequence length="211" mass="23246">MRVQSQVIFKSPEFQLQPTRMDPRPPLSKSLPRVQCFLCYVMLCYCALALHPHPPLGVAIACRPSRKETHTTLKGWPLDQAAEADVLPPRSASPRVVATVAVPSDIGVTIIAMTDYNGLHLQVVVRRGRVRQPRQREQQRPIRDQIERKEDGFAKLVESESDVESVGARSAVRQAGGGEPPERAPPASERGTKPTIFLNGFLAIPIPGGYV</sequence>
<evidence type="ECO:0000313" key="2">
    <source>
        <dbReference type="EMBL" id="EJK59529.1"/>
    </source>
</evidence>
<proteinExistence type="predicted"/>